<sequence>MEAIPWKVESPQVSEVSQRRGDGTKKVELGEVQCHRAATTASTQAAHHAMPLAHRDRSVAPRR</sequence>
<organism evidence="2">
    <name type="scientific">Arundo donax</name>
    <name type="common">Giant reed</name>
    <name type="synonym">Donax arundinaceus</name>
    <dbReference type="NCBI Taxonomy" id="35708"/>
    <lineage>
        <taxon>Eukaryota</taxon>
        <taxon>Viridiplantae</taxon>
        <taxon>Streptophyta</taxon>
        <taxon>Embryophyta</taxon>
        <taxon>Tracheophyta</taxon>
        <taxon>Spermatophyta</taxon>
        <taxon>Magnoliopsida</taxon>
        <taxon>Liliopsida</taxon>
        <taxon>Poales</taxon>
        <taxon>Poaceae</taxon>
        <taxon>PACMAD clade</taxon>
        <taxon>Arundinoideae</taxon>
        <taxon>Arundineae</taxon>
        <taxon>Arundo</taxon>
    </lineage>
</organism>
<reference evidence="2" key="2">
    <citation type="journal article" date="2015" name="Data Brief">
        <title>Shoot transcriptome of the giant reed, Arundo donax.</title>
        <authorList>
            <person name="Barrero R.A."/>
            <person name="Guerrero F.D."/>
            <person name="Moolhuijzen P."/>
            <person name="Goolsby J.A."/>
            <person name="Tidwell J."/>
            <person name="Bellgard S.E."/>
            <person name="Bellgard M.I."/>
        </authorList>
    </citation>
    <scope>NUCLEOTIDE SEQUENCE</scope>
    <source>
        <tissue evidence="2">Shoot tissue taken approximately 20 cm above the soil surface</tissue>
    </source>
</reference>
<dbReference type="EMBL" id="GBRH01261474">
    <property type="protein sequence ID" value="JAD36421.1"/>
    <property type="molecule type" value="Transcribed_RNA"/>
</dbReference>
<dbReference type="AlphaFoldDB" id="A0A0A8ZC81"/>
<accession>A0A0A8ZC81</accession>
<protein>
    <submittedName>
        <fullName evidence="2">Uncharacterized protein</fullName>
    </submittedName>
</protein>
<name>A0A0A8ZC81_ARUDO</name>
<feature type="region of interest" description="Disordered" evidence="1">
    <location>
        <begin position="41"/>
        <end position="63"/>
    </location>
</feature>
<evidence type="ECO:0000256" key="1">
    <source>
        <dbReference type="SAM" id="MobiDB-lite"/>
    </source>
</evidence>
<feature type="compositionally biased region" description="Basic and acidic residues" evidence="1">
    <location>
        <begin position="53"/>
        <end position="63"/>
    </location>
</feature>
<proteinExistence type="predicted"/>
<evidence type="ECO:0000313" key="2">
    <source>
        <dbReference type="EMBL" id="JAD36421.1"/>
    </source>
</evidence>
<feature type="region of interest" description="Disordered" evidence="1">
    <location>
        <begin position="1"/>
        <end position="24"/>
    </location>
</feature>
<reference evidence="2" key="1">
    <citation type="submission" date="2014-09" db="EMBL/GenBank/DDBJ databases">
        <authorList>
            <person name="Magalhaes I.L.F."/>
            <person name="Oliveira U."/>
            <person name="Santos F.R."/>
            <person name="Vidigal T.H.D.A."/>
            <person name="Brescovit A.D."/>
            <person name="Santos A.J."/>
        </authorList>
    </citation>
    <scope>NUCLEOTIDE SEQUENCE</scope>
    <source>
        <tissue evidence="2">Shoot tissue taken approximately 20 cm above the soil surface</tissue>
    </source>
</reference>